<evidence type="ECO:0000256" key="1">
    <source>
        <dbReference type="ARBA" id="ARBA00023157"/>
    </source>
</evidence>
<evidence type="ECO:0000313" key="5">
    <source>
        <dbReference type="EMBL" id="PVV05149.1"/>
    </source>
</evidence>
<dbReference type="CDD" id="cd00190">
    <property type="entry name" value="Tryp_SPc"/>
    <property type="match status" value="1"/>
</dbReference>
<dbReference type="SMART" id="SM00020">
    <property type="entry name" value="Tryp_SPc"/>
    <property type="match status" value="1"/>
</dbReference>
<dbReference type="InterPro" id="IPR001254">
    <property type="entry name" value="Trypsin_dom"/>
</dbReference>
<evidence type="ECO:0000256" key="2">
    <source>
        <dbReference type="RuleBase" id="RU363034"/>
    </source>
</evidence>
<dbReference type="InterPro" id="IPR051333">
    <property type="entry name" value="CLIP_Serine_Protease"/>
</dbReference>
<feature type="domain" description="Peptidase S1" evidence="4">
    <location>
        <begin position="57"/>
        <end position="302"/>
    </location>
</feature>
<evidence type="ECO:0000313" key="6">
    <source>
        <dbReference type="Proteomes" id="UP000245609"/>
    </source>
</evidence>
<dbReference type="PANTHER" id="PTHR24260:SF136">
    <property type="entry name" value="GH08193P-RELATED"/>
    <property type="match status" value="1"/>
</dbReference>
<keyword evidence="2" id="KW-0378">Hydrolase</keyword>
<organism evidence="5 6">
    <name type="scientific">Smittium megazygosporum</name>
    <dbReference type="NCBI Taxonomy" id="133381"/>
    <lineage>
        <taxon>Eukaryota</taxon>
        <taxon>Fungi</taxon>
        <taxon>Fungi incertae sedis</taxon>
        <taxon>Zoopagomycota</taxon>
        <taxon>Kickxellomycotina</taxon>
        <taxon>Harpellomycetes</taxon>
        <taxon>Harpellales</taxon>
        <taxon>Legeriomycetaceae</taxon>
        <taxon>Smittium</taxon>
    </lineage>
</organism>
<keyword evidence="2" id="KW-0720">Serine protease</keyword>
<keyword evidence="6" id="KW-1185">Reference proteome</keyword>
<dbReference type="InterPro" id="IPR001314">
    <property type="entry name" value="Peptidase_S1A"/>
</dbReference>
<dbReference type="InterPro" id="IPR018114">
    <property type="entry name" value="TRYPSIN_HIS"/>
</dbReference>
<dbReference type="OrthoDB" id="6380398at2759"/>
<dbReference type="PRINTS" id="PR00722">
    <property type="entry name" value="CHYMOTRYPSIN"/>
</dbReference>
<comment type="caution">
    <text evidence="5">The sequence shown here is derived from an EMBL/GenBank/DDBJ whole genome shotgun (WGS) entry which is preliminary data.</text>
</comment>
<dbReference type="STRING" id="133381.A0A2T9ZKN5"/>
<name>A0A2T9ZKN5_9FUNG</name>
<dbReference type="EMBL" id="MBFS01000033">
    <property type="protein sequence ID" value="PVV05149.1"/>
    <property type="molecule type" value="Genomic_DNA"/>
</dbReference>
<keyword evidence="3" id="KW-0732">Signal</keyword>
<dbReference type="InterPro" id="IPR033116">
    <property type="entry name" value="TRYPSIN_SER"/>
</dbReference>
<proteinExistence type="predicted"/>
<evidence type="ECO:0000259" key="4">
    <source>
        <dbReference type="PROSITE" id="PS50240"/>
    </source>
</evidence>
<dbReference type="GO" id="GO:0004252">
    <property type="term" value="F:serine-type endopeptidase activity"/>
    <property type="evidence" value="ECO:0007669"/>
    <property type="project" value="InterPro"/>
</dbReference>
<dbReference type="PROSITE" id="PS50240">
    <property type="entry name" value="TRYPSIN_DOM"/>
    <property type="match status" value="1"/>
</dbReference>
<dbReference type="InterPro" id="IPR009003">
    <property type="entry name" value="Peptidase_S1_PA"/>
</dbReference>
<accession>A0A2T9ZKN5</accession>
<dbReference type="SUPFAM" id="SSF50494">
    <property type="entry name" value="Trypsin-like serine proteases"/>
    <property type="match status" value="1"/>
</dbReference>
<dbReference type="Proteomes" id="UP000245609">
    <property type="component" value="Unassembled WGS sequence"/>
</dbReference>
<sequence>MIIKYIVLILAIFNFANVYSLPNNRGKGKQDSPFDTIRMINSSTFSEPDSLELTERIINGKPANITQFPFIAQIFYRNASFINFSFRCTGSLISDLWILTAAHCLTDVNRNLVSPGDFRVAVGKDELVANADANDQYRVSFIGNFGYKENATLDAGLIKLAKPVPSIVATPAKLYTSPVKKRLRVNIAGFGLTDYAKPTPSNVLLQTRVYISQSANCSGFSPGWKSNNGPQICQENYKDLSPCKGDSGGPMVTKIKGKNVIVGITSSGGNKDKNVDNPCGHNVIDYYARVGYYVNSISKTTGIPLKNFTAT</sequence>
<dbReference type="InterPro" id="IPR043504">
    <property type="entry name" value="Peptidase_S1_PA_chymotrypsin"/>
</dbReference>
<evidence type="ECO:0000256" key="3">
    <source>
        <dbReference type="SAM" id="SignalP"/>
    </source>
</evidence>
<keyword evidence="2" id="KW-0645">Protease</keyword>
<dbReference type="AlphaFoldDB" id="A0A2T9ZKN5"/>
<dbReference type="Gene3D" id="2.40.10.10">
    <property type="entry name" value="Trypsin-like serine proteases"/>
    <property type="match status" value="1"/>
</dbReference>
<protein>
    <recommendedName>
        <fullName evidence="4">Peptidase S1 domain-containing protein</fullName>
    </recommendedName>
</protein>
<reference evidence="5 6" key="1">
    <citation type="journal article" date="2018" name="MBio">
        <title>Comparative Genomics Reveals the Core Gene Toolbox for the Fungus-Insect Symbiosis.</title>
        <authorList>
            <person name="Wang Y."/>
            <person name="Stata M."/>
            <person name="Wang W."/>
            <person name="Stajich J.E."/>
            <person name="White M.M."/>
            <person name="Moncalvo J.M."/>
        </authorList>
    </citation>
    <scope>NUCLEOTIDE SEQUENCE [LARGE SCALE GENOMIC DNA]</scope>
    <source>
        <strain evidence="5 6">SC-DP-2</strain>
    </source>
</reference>
<dbReference type="PROSITE" id="PS00135">
    <property type="entry name" value="TRYPSIN_SER"/>
    <property type="match status" value="1"/>
</dbReference>
<keyword evidence="1" id="KW-1015">Disulfide bond</keyword>
<feature type="signal peptide" evidence="3">
    <location>
        <begin position="1"/>
        <end position="20"/>
    </location>
</feature>
<dbReference type="PROSITE" id="PS00134">
    <property type="entry name" value="TRYPSIN_HIS"/>
    <property type="match status" value="1"/>
</dbReference>
<dbReference type="Pfam" id="PF00089">
    <property type="entry name" value="Trypsin"/>
    <property type="match status" value="1"/>
</dbReference>
<feature type="chain" id="PRO_5015396030" description="Peptidase S1 domain-containing protein" evidence="3">
    <location>
        <begin position="21"/>
        <end position="311"/>
    </location>
</feature>
<dbReference type="PANTHER" id="PTHR24260">
    <property type="match status" value="1"/>
</dbReference>
<dbReference type="GO" id="GO:0006508">
    <property type="term" value="P:proteolysis"/>
    <property type="evidence" value="ECO:0007669"/>
    <property type="project" value="UniProtKB-KW"/>
</dbReference>
<gene>
    <name evidence="5" type="ORF">BB560_000335</name>
</gene>